<evidence type="ECO:0000313" key="4">
    <source>
        <dbReference type="Proteomes" id="UP000050741"/>
    </source>
</evidence>
<feature type="signal peptide" evidence="3">
    <location>
        <begin position="1"/>
        <end position="19"/>
    </location>
</feature>
<feature type="compositionally biased region" description="Basic and acidic residues" evidence="1">
    <location>
        <begin position="130"/>
        <end position="161"/>
    </location>
</feature>
<name>A0A183C7M8_GLOPA</name>
<feature type="region of interest" description="Disordered" evidence="1">
    <location>
        <begin position="116"/>
        <end position="161"/>
    </location>
</feature>
<evidence type="ECO:0000256" key="3">
    <source>
        <dbReference type="SAM" id="SignalP"/>
    </source>
</evidence>
<keyword evidence="4" id="KW-1185">Reference proteome</keyword>
<protein>
    <submittedName>
        <fullName evidence="5">Uncharacterized protein</fullName>
    </submittedName>
</protein>
<evidence type="ECO:0000256" key="1">
    <source>
        <dbReference type="SAM" id="MobiDB-lite"/>
    </source>
</evidence>
<keyword evidence="2" id="KW-0472">Membrane</keyword>
<reference evidence="5" key="3">
    <citation type="submission" date="2016-06" db="UniProtKB">
        <authorList>
            <consortium name="WormBaseParasite"/>
        </authorList>
    </citation>
    <scope>IDENTIFICATION</scope>
</reference>
<reference evidence="4" key="1">
    <citation type="submission" date="2013-12" db="EMBL/GenBank/DDBJ databases">
        <authorList>
            <person name="Aslett M."/>
        </authorList>
    </citation>
    <scope>NUCLEOTIDE SEQUENCE [LARGE SCALE GENOMIC DNA]</scope>
    <source>
        <strain evidence="4">Lindley</strain>
    </source>
</reference>
<dbReference type="AlphaFoldDB" id="A0A183C7M8"/>
<evidence type="ECO:0000256" key="2">
    <source>
        <dbReference type="SAM" id="Phobius"/>
    </source>
</evidence>
<feature type="chain" id="PRO_5008147180" evidence="3">
    <location>
        <begin position="20"/>
        <end position="219"/>
    </location>
</feature>
<accession>A0A183C7M8</accession>
<reference evidence="4" key="2">
    <citation type="submission" date="2014-05" db="EMBL/GenBank/DDBJ databases">
        <title>The genome and life-stage specific transcriptomes of Globodera pallida elucidate key aspects of plant parasitism by a cyst nematode.</title>
        <authorList>
            <person name="Cotton J.A."/>
            <person name="Lilley C.J."/>
            <person name="Jones L.M."/>
            <person name="Kikuchi T."/>
            <person name="Reid A.J."/>
            <person name="Thorpe P."/>
            <person name="Tsai I.J."/>
            <person name="Beasley H."/>
            <person name="Blok V."/>
            <person name="Cock P.J.A."/>
            <person name="Van den Akker S.E."/>
            <person name="Holroyd N."/>
            <person name="Hunt M."/>
            <person name="Mantelin S."/>
            <person name="Naghra H."/>
            <person name="Pain A."/>
            <person name="Palomares-Rius J.E."/>
            <person name="Zarowiecki M."/>
            <person name="Berriman M."/>
            <person name="Jones J.T."/>
            <person name="Urwin P.E."/>
        </authorList>
    </citation>
    <scope>NUCLEOTIDE SEQUENCE [LARGE SCALE GENOMIC DNA]</scope>
    <source>
        <strain evidence="4">Lindley</strain>
    </source>
</reference>
<organism evidence="4 5">
    <name type="scientific">Globodera pallida</name>
    <name type="common">Potato cyst nematode worm</name>
    <name type="synonym">Heterodera pallida</name>
    <dbReference type="NCBI Taxonomy" id="36090"/>
    <lineage>
        <taxon>Eukaryota</taxon>
        <taxon>Metazoa</taxon>
        <taxon>Ecdysozoa</taxon>
        <taxon>Nematoda</taxon>
        <taxon>Chromadorea</taxon>
        <taxon>Rhabditida</taxon>
        <taxon>Tylenchina</taxon>
        <taxon>Tylenchomorpha</taxon>
        <taxon>Tylenchoidea</taxon>
        <taxon>Heteroderidae</taxon>
        <taxon>Heteroderinae</taxon>
        <taxon>Globodera</taxon>
    </lineage>
</organism>
<dbReference type="WBParaSite" id="GPLIN_000887400">
    <property type="protein sequence ID" value="GPLIN_000887400"/>
    <property type="gene ID" value="GPLIN_000887400"/>
</dbReference>
<keyword evidence="2" id="KW-1133">Transmembrane helix</keyword>
<keyword evidence="2" id="KW-0812">Transmembrane</keyword>
<feature type="transmembrane region" description="Helical" evidence="2">
    <location>
        <begin position="195"/>
        <end position="217"/>
    </location>
</feature>
<evidence type="ECO:0000313" key="5">
    <source>
        <dbReference type="WBParaSite" id="GPLIN_000887400"/>
    </source>
</evidence>
<dbReference type="Proteomes" id="UP000050741">
    <property type="component" value="Unassembled WGS sequence"/>
</dbReference>
<keyword evidence="3" id="KW-0732">Signal</keyword>
<proteinExistence type="predicted"/>
<sequence>MNFLLSICFFFLPIFFVLPFWCYGITCKDGHAFWNGPCGHQQYCSQAVCANKPEWTGSEWFKVWQCYETDNSEKCSKEMQNALIKGEFAKATCFCMFGEKGKDNTTNDLQFPREIKQQKERTNAPPEEIITERTKAPPEGIITERTKAPPEGIITERTKAPPEEIITETTKATPWGILTFGRLNFTSNLSIRHTLSTLCAVLMHFGNFHALFVVYLIEV</sequence>